<feature type="compositionally biased region" description="Polar residues" evidence="1">
    <location>
        <begin position="169"/>
        <end position="178"/>
    </location>
</feature>
<name>A0A8H1QMA4_9ACTN</name>
<dbReference type="RefSeq" id="WP_135567498.1">
    <property type="nucleotide sequence ID" value="NZ_CP103061.1"/>
</dbReference>
<feature type="region of interest" description="Disordered" evidence="1">
    <location>
        <begin position="157"/>
        <end position="178"/>
    </location>
</feature>
<organism evidence="2 3">
    <name type="scientific">Streptomyces albus</name>
    <dbReference type="NCBI Taxonomy" id="1888"/>
    <lineage>
        <taxon>Bacteria</taxon>
        <taxon>Bacillati</taxon>
        <taxon>Actinomycetota</taxon>
        <taxon>Actinomycetes</taxon>
        <taxon>Kitasatosporales</taxon>
        <taxon>Streptomycetaceae</taxon>
        <taxon>Streptomyces</taxon>
    </lineage>
</organism>
<dbReference type="GeneID" id="75186018"/>
<sequence length="178" mass="19409">MTDTSLTDATGLPHYVYAEAVAHCDGGPGSAYEPDEWYAYRGDTGVLCAMFYYRRTKPMTVEDYAGIERTLTPVVDGQVWPHGLALSWDEVEGWTYSPLEGEHSTVGEYWGPLPVPRLASPAALRALLPRLFRGHEEDLPASAEEWAEPAVETLAQRLAAADADRLGTGPQQTGGDRG</sequence>
<comment type="caution">
    <text evidence="2">The sequence shown here is derived from an EMBL/GenBank/DDBJ whole genome shotgun (WGS) entry which is preliminary data.</text>
</comment>
<reference evidence="2 3" key="1">
    <citation type="submission" date="2018-10" db="EMBL/GenBank/DDBJ databases">
        <title>Isolation of pseudouridimycin from Streptomyces albus DSM 40763.</title>
        <authorList>
            <person name="Rosenqvist P."/>
            <person name="Metsae-Ketelae M."/>
            <person name="Virta P."/>
        </authorList>
    </citation>
    <scope>NUCLEOTIDE SEQUENCE [LARGE SCALE GENOMIC DNA]</scope>
    <source>
        <strain evidence="2 3">DSM 40763</strain>
    </source>
</reference>
<evidence type="ECO:0000313" key="2">
    <source>
        <dbReference type="EMBL" id="TGG78503.1"/>
    </source>
</evidence>
<proteinExistence type="predicted"/>
<gene>
    <name evidence="2" type="ORF">D8771_25275</name>
</gene>
<accession>A0A8H1QMA4</accession>
<dbReference type="Proteomes" id="UP000298111">
    <property type="component" value="Unassembled WGS sequence"/>
</dbReference>
<dbReference type="AlphaFoldDB" id="A0A8H1QMA4"/>
<dbReference type="EMBL" id="RCIY01000087">
    <property type="protein sequence ID" value="TGG78503.1"/>
    <property type="molecule type" value="Genomic_DNA"/>
</dbReference>
<protein>
    <submittedName>
        <fullName evidence="2">Uncharacterized protein</fullName>
    </submittedName>
</protein>
<evidence type="ECO:0000313" key="3">
    <source>
        <dbReference type="Proteomes" id="UP000298111"/>
    </source>
</evidence>
<evidence type="ECO:0000256" key="1">
    <source>
        <dbReference type="SAM" id="MobiDB-lite"/>
    </source>
</evidence>